<dbReference type="GO" id="GO:0046872">
    <property type="term" value="F:metal ion binding"/>
    <property type="evidence" value="ECO:0007669"/>
    <property type="project" value="UniProtKB-KW"/>
</dbReference>
<dbReference type="HOGENOM" id="CLU_055491_4_0_5"/>
<keyword evidence="4" id="KW-0456">Lyase</keyword>
<organism evidence="6 7">
    <name type="scientific">Phenylobacterium zucineum (strain HLK1)</name>
    <dbReference type="NCBI Taxonomy" id="450851"/>
    <lineage>
        <taxon>Bacteria</taxon>
        <taxon>Pseudomonadati</taxon>
        <taxon>Pseudomonadota</taxon>
        <taxon>Alphaproteobacteria</taxon>
        <taxon>Caulobacterales</taxon>
        <taxon>Caulobacteraceae</taxon>
        <taxon>Phenylobacterium</taxon>
    </lineage>
</organism>
<feature type="domain" description="CENP-V/GFA" evidence="5">
    <location>
        <begin position="4"/>
        <end position="105"/>
    </location>
</feature>
<evidence type="ECO:0000259" key="5">
    <source>
        <dbReference type="PROSITE" id="PS51891"/>
    </source>
</evidence>
<keyword evidence="7" id="KW-1185">Reference proteome</keyword>
<dbReference type="Pfam" id="PF04828">
    <property type="entry name" value="GFA"/>
    <property type="match status" value="1"/>
</dbReference>
<dbReference type="PROSITE" id="PS51891">
    <property type="entry name" value="CENP_V_GFA"/>
    <property type="match status" value="1"/>
</dbReference>
<dbReference type="SUPFAM" id="SSF51316">
    <property type="entry name" value="Mss4-like"/>
    <property type="match status" value="1"/>
</dbReference>
<evidence type="ECO:0000256" key="1">
    <source>
        <dbReference type="ARBA" id="ARBA00005495"/>
    </source>
</evidence>
<dbReference type="PANTHER" id="PTHR33337">
    <property type="entry name" value="GFA DOMAIN-CONTAINING PROTEIN"/>
    <property type="match status" value="1"/>
</dbReference>
<keyword evidence="2" id="KW-0479">Metal-binding</keyword>
<keyword evidence="3" id="KW-0862">Zinc</keyword>
<dbReference type="AlphaFoldDB" id="B4RCC4"/>
<dbReference type="RefSeq" id="WP_012520671.1">
    <property type="nucleotide sequence ID" value="NC_011144.1"/>
</dbReference>
<dbReference type="OrthoDB" id="7186766at2"/>
<name>B4RCC4_PHEZH</name>
<proteinExistence type="inferred from homology"/>
<protein>
    <recommendedName>
        <fullName evidence="5">CENP-V/GFA domain-containing protein</fullName>
    </recommendedName>
</protein>
<evidence type="ECO:0000256" key="4">
    <source>
        <dbReference type="ARBA" id="ARBA00023239"/>
    </source>
</evidence>
<accession>B4RCC4</accession>
<evidence type="ECO:0000313" key="6">
    <source>
        <dbReference type="EMBL" id="ACG76523.1"/>
    </source>
</evidence>
<dbReference type="KEGG" id="pzu:PHZ_c0109"/>
<sequence>MTAYEGGCFCGRVRFRAEGAPVNVRVCHCRMCQRVTGQPFFARALFATEQVAIEGEPQWFASSDDLSRGFCPTCGTTLFSRRGSAGRTSVALAALDDPSALSPTDHFWVESRVAWLKLDDGLPQHPQAAP</sequence>
<dbReference type="PANTHER" id="PTHR33337:SF40">
    <property type="entry name" value="CENP-V_GFA DOMAIN-CONTAINING PROTEIN-RELATED"/>
    <property type="match status" value="1"/>
</dbReference>
<dbReference type="InterPro" id="IPR011057">
    <property type="entry name" value="Mss4-like_sf"/>
</dbReference>
<dbReference type="Gene3D" id="3.90.1590.10">
    <property type="entry name" value="glutathione-dependent formaldehyde- activating enzyme (gfa)"/>
    <property type="match status" value="1"/>
</dbReference>
<evidence type="ECO:0000313" key="7">
    <source>
        <dbReference type="Proteomes" id="UP000001868"/>
    </source>
</evidence>
<dbReference type="EMBL" id="CP000747">
    <property type="protein sequence ID" value="ACG76523.1"/>
    <property type="molecule type" value="Genomic_DNA"/>
</dbReference>
<evidence type="ECO:0000256" key="2">
    <source>
        <dbReference type="ARBA" id="ARBA00022723"/>
    </source>
</evidence>
<dbReference type="Proteomes" id="UP000001868">
    <property type="component" value="Chromosome"/>
</dbReference>
<dbReference type="STRING" id="450851.PHZ_c0109"/>
<reference evidence="6 7" key="1">
    <citation type="journal article" date="2008" name="BMC Genomics">
        <title>Complete genome of Phenylobacterium zucineum - a novel facultative intracellular bacterium isolated from human erythroleukemia cell line K562.</title>
        <authorList>
            <person name="Luo Y."/>
            <person name="Xu X."/>
            <person name="Ding Z."/>
            <person name="Liu Z."/>
            <person name="Zhang B."/>
            <person name="Yan Z."/>
            <person name="Sun J."/>
            <person name="Hu S."/>
            <person name="Hu X."/>
        </authorList>
    </citation>
    <scope>NUCLEOTIDE SEQUENCE [LARGE SCALE GENOMIC DNA]</scope>
    <source>
        <strain evidence="6 7">HLK1</strain>
    </source>
</reference>
<gene>
    <name evidence="6" type="ordered locus">PHZ_c0109</name>
</gene>
<evidence type="ECO:0000256" key="3">
    <source>
        <dbReference type="ARBA" id="ARBA00022833"/>
    </source>
</evidence>
<dbReference type="InterPro" id="IPR006913">
    <property type="entry name" value="CENP-V/GFA"/>
</dbReference>
<dbReference type="GO" id="GO:0016846">
    <property type="term" value="F:carbon-sulfur lyase activity"/>
    <property type="evidence" value="ECO:0007669"/>
    <property type="project" value="InterPro"/>
</dbReference>
<dbReference type="eggNOG" id="COG3791">
    <property type="taxonomic scope" value="Bacteria"/>
</dbReference>
<comment type="similarity">
    <text evidence="1">Belongs to the Gfa family.</text>
</comment>